<sequence length="482" mass="55192">MGKLHIALSRLNKLLHLAPKHAEGHAMYAVCLYQMQLVQRANSNTAKDDNGNTHSTPTQSNNAVIEEHFNISLALDKHHAQNRIFYCLYLFDCGGTRQEEAIKHLREFSNANEGNHYCRFILAFLQYQLKRYQDAVQHFHTCCQQVPENWQYYAYCQFDMGADVHSSKRNILKALELFRLEKRKYEMEMKDVSAMMMSDNSGANEEDDFATTKTMHTSEMPKSKASEHDNLKKTHKNGKQDKSCNGTTTTPVTTKTTTTSIHHSSTTVTHLPSSPKANVGMDNETKEHDTQHSNNSSSSLVRANKKRKISYPCDCNLFRDAVLPDLFIPKAQQYRIIEVELCEKAATILNKLNLWKEAKEQIEVALELCPNHIEAVFRYASILGNLKDYDNATVQYQKLFRMDPNHGRAFNNYGVMMMERDKFEEAKESFEKAERALGSKMRKQIQNNLAVLGRRMMSSHDTLNTGSGSKDQLKTCINRITV</sequence>
<feature type="compositionally biased region" description="Basic and acidic residues" evidence="4">
    <location>
        <begin position="219"/>
        <end position="242"/>
    </location>
</feature>
<dbReference type="Proteomes" id="UP000023152">
    <property type="component" value="Unassembled WGS sequence"/>
</dbReference>
<dbReference type="AlphaFoldDB" id="X6ML56"/>
<dbReference type="SUPFAM" id="SSF48452">
    <property type="entry name" value="TPR-like"/>
    <property type="match status" value="2"/>
</dbReference>
<dbReference type="InterPro" id="IPR051012">
    <property type="entry name" value="CellSynth/LPSAsmb/PSIAsmb"/>
</dbReference>
<protein>
    <submittedName>
        <fullName evidence="5">Putative fimbrial biogenesis and twitching motility protein</fullName>
    </submittedName>
</protein>
<proteinExistence type="predicted"/>
<keyword evidence="1" id="KW-0677">Repeat</keyword>
<evidence type="ECO:0000256" key="2">
    <source>
        <dbReference type="ARBA" id="ARBA00022803"/>
    </source>
</evidence>
<dbReference type="Gene3D" id="1.25.40.10">
    <property type="entry name" value="Tetratricopeptide repeat domain"/>
    <property type="match status" value="2"/>
</dbReference>
<evidence type="ECO:0000256" key="1">
    <source>
        <dbReference type="ARBA" id="ARBA00022737"/>
    </source>
</evidence>
<reference evidence="5 6" key="1">
    <citation type="journal article" date="2013" name="Curr. Biol.">
        <title>The Genome of the Foraminiferan Reticulomyxa filosa.</title>
        <authorList>
            <person name="Glockner G."/>
            <person name="Hulsmann N."/>
            <person name="Schleicher M."/>
            <person name="Noegel A.A."/>
            <person name="Eichinger L."/>
            <person name="Gallinger C."/>
            <person name="Pawlowski J."/>
            <person name="Sierra R."/>
            <person name="Euteneuer U."/>
            <person name="Pillet L."/>
            <person name="Moustafa A."/>
            <person name="Platzer M."/>
            <person name="Groth M."/>
            <person name="Szafranski K."/>
            <person name="Schliwa M."/>
        </authorList>
    </citation>
    <scope>NUCLEOTIDE SEQUENCE [LARGE SCALE GENOMIC DNA]</scope>
</reference>
<dbReference type="PROSITE" id="PS50005">
    <property type="entry name" value="TPR"/>
    <property type="match status" value="1"/>
</dbReference>
<dbReference type="InterPro" id="IPR019734">
    <property type="entry name" value="TPR_rpt"/>
</dbReference>
<evidence type="ECO:0000256" key="3">
    <source>
        <dbReference type="PROSITE-ProRule" id="PRU00339"/>
    </source>
</evidence>
<feature type="repeat" description="TPR" evidence="3">
    <location>
        <begin position="373"/>
        <end position="406"/>
    </location>
</feature>
<accession>X6ML56</accession>
<dbReference type="Pfam" id="PF13181">
    <property type="entry name" value="TPR_8"/>
    <property type="match status" value="1"/>
</dbReference>
<dbReference type="PANTHER" id="PTHR45586:SF1">
    <property type="entry name" value="LIPOPOLYSACCHARIDE ASSEMBLY PROTEIN B"/>
    <property type="match status" value="1"/>
</dbReference>
<feature type="compositionally biased region" description="Polar residues" evidence="4">
    <location>
        <begin position="292"/>
        <end position="301"/>
    </location>
</feature>
<feature type="region of interest" description="Disordered" evidence="4">
    <location>
        <begin position="213"/>
        <end position="303"/>
    </location>
</feature>
<gene>
    <name evidence="5" type="ORF">RFI_22620</name>
</gene>
<keyword evidence="6" id="KW-1185">Reference proteome</keyword>
<comment type="caution">
    <text evidence="5">The sequence shown here is derived from an EMBL/GenBank/DDBJ whole genome shotgun (WGS) entry which is preliminary data.</text>
</comment>
<name>X6ML56_RETFI</name>
<dbReference type="OrthoDB" id="2942533at2759"/>
<feature type="compositionally biased region" description="Low complexity" evidence="4">
    <location>
        <begin position="247"/>
        <end position="270"/>
    </location>
</feature>
<evidence type="ECO:0000313" key="5">
    <source>
        <dbReference type="EMBL" id="ETO14748.1"/>
    </source>
</evidence>
<organism evidence="5 6">
    <name type="scientific">Reticulomyxa filosa</name>
    <dbReference type="NCBI Taxonomy" id="46433"/>
    <lineage>
        <taxon>Eukaryota</taxon>
        <taxon>Sar</taxon>
        <taxon>Rhizaria</taxon>
        <taxon>Retaria</taxon>
        <taxon>Foraminifera</taxon>
        <taxon>Monothalamids</taxon>
        <taxon>Reticulomyxidae</taxon>
        <taxon>Reticulomyxa</taxon>
    </lineage>
</organism>
<evidence type="ECO:0000256" key="4">
    <source>
        <dbReference type="SAM" id="MobiDB-lite"/>
    </source>
</evidence>
<dbReference type="PANTHER" id="PTHR45586">
    <property type="entry name" value="TPR REPEAT-CONTAINING PROTEIN PA4667"/>
    <property type="match status" value="1"/>
</dbReference>
<evidence type="ECO:0000313" key="6">
    <source>
        <dbReference type="Proteomes" id="UP000023152"/>
    </source>
</evidence>
<dbReference type="SMART" id="SM00028">
    <property type="entry name" value="TPR"/>
    <property type="match status" value="4"/>
</dbReference>
<dbReference type="InterPro" id="IPR011990">
    <property type="entry name" value="TPR-like_helical_dom_sf"/>
</dbReference>
<dbReference type="EMBL" id="ASPP01019805">
    <property type="protein sequence ID" value="ETO14748.1"/>
    <property type="molecule type" value="Genomic_DNA"/>
</dbReference>
<keyword evidence="2 3" id="KW-0802">TPR repeat</keyword>